<dbReference type="GO" id="GO:0045277">
    <property type="term" value="C:respiratory chain complex IV"/>
    <property type="evidence" value="ECO:0007669"/>
    <property type="project" value="InterPro"/>
</dbReference>
<sequence>MSEEQPFRTTPGDPRFPNQNQAQHCWAKYILYARCMKDHEDDEEICQTRWQQAKSICPSAWTDRWNEEREECTFAGI</sequence>
<dbReference type="STRING" id="65357.A0A024GDF2"/>
<accession>A0A024GDF2</accession>
<dbReference type="Pfam" id="PF02297">
    <property type="entry name" value="COX6B"/>
    <property type="match status" value="1"/>
</dbReference>
<dbReference type="GO" id="GO:0005739">
    <property type="term" value="C:mitochondrion"/>
    <property type="evidence" value="ECO:0007669"/>
    <property type="project" value="UniProtKB-SubCell"/>
</dbReference>
<dbReference type="CDD" id="cd00926">
    <property type="entry name" value="Cyt_c_Oxidase_VIb"/>
    <property type="match status" value="1"/>
</dbReference>
<gene>
    <name evidence="4" type="ORF">BN9_057000</name>
</gene>
<comment type="caution">
    <text evidence="4">The sequence shown here is derived from an EMBL/GenBank/DDBJ whole genome shotgun (WGS) entry which is preliminary data.</text>
</comment>
<dbReference type="FunCoup" id="A0A024GDF2">
    <property type="interactions" value="35"/>
</dbReference>
<comment type="subcellular location">
    <subcellularLocation>
        <location evidence="1">Mitochondrion</location>
    </subcellularLocation>
</comment>
<evidence type="ECO:0000313" key="5">
    <source>
        <dbReference type="Proteomes" id="UP000053237"/>
    </source>
</evidence>
<dbReference type="PANTHER" id="PTHR46281">
    <property type="entry name" value="CYTOCHROME C OXIDASE SUBUNIT 6B"/>
    <property type="match status" value="1"/>
</dbReference>
<dbReference type="PANTHER" id="PTHR46281:SF8">
    <property type="entry name" value="CYTOCHROME C OXIDASE SUBUNIT 12, MITOCHONDRIAL"/>
    <property type="match status" value="1"/>
</dbReference>
<reference evidence="4 5" key="1">
    <citation type="submission" date="2012-05" db="EMBL/GenBank/DDBJ databases">
        <title>Recombination and specialization in a pathogen metapopulation.</title>
        <authorList>
            <person name="Gardiner A."/>
            <person name="Kemen E."/>
            <person name="Schultz-Larsen T."/>
            <person name="MacLean D."/>
            <person name="Van Oosterhout C."/>
            <person name="Jones J.D.G."/>
        </authorList>
    </citation>
    <scope>NUCLEOTIDE SEQUENCE [LARGE SCALE GENOMIC DNA]</scope>
    <source>
        <strain evidence="4 5">Ac Nc2</strain>
    </source>
</reference>
<dbReference type="Gene3D" id="1.10.10.140">
    <property type="entry name" value="Cytochrome c oxidase, subunit VIb"/>
    <property type="match status" value="1"/>
</dbReference>
<dbReference type="InterPro" id="IPR036549">
    <property type="entry name" value="CX6/COA6-like_sf"/>
</dbReference>
<dbReference type="InterPro" id="IPR048280">
    <property type="entry name" value="COX6B-like"/>
</dbReference>
<dbReference type="OrthoDB" id="1107506at2759"/>
<evidence type="ECO:0008006" key="6">
    <source>
        <dbReference type="Google" id="ProtNLM"/>
    </source>
</evidence>
<dbReference type="InterPro" id="IPR003213">
    <property type="entry name" value="Cyt_c_oxidase_su6B"/>
</dbReference>
<keyword evidence="3" id="KW-1015">Disulfide bond</keyword>
<dbReference type="Proteomes" id="UP000053237">
    <property type="component" value="Unassembled WGS sequence"/>
</dbReference>
<keyword evidence="5" id="KW-1185">Reference proteome</keyword>
<evidence type="ECO:0000256" key="1">
    <source>
        <dbReference type="ARBA" id="ARBA00004173"/>
    </source>
</evidence>
<dbReference type="AlphaFoldDB" id="A0A024GDF2"/>
<evidence type="ECO:0000313" key="4">
    <source>
        <dbReference type="EMBL" id="CCI44876.1"/>
    </source>
</evidence>
<evidence type="ECO:0000256" key="3">
    <source>
        <dbReference type="ARBA" id="ARBA00023157"/>
    </source>
</evidence>
<dbReference type="EMBL" id="CAIX01000081">
    <property type="protein sequence ID" value="CCI44876.1"/>
    <property type="molecule type" value="Genomic_DNA"/>
</dbReference>
<keyword evidence="2" id="KW-0496">Mitochondrion</keyword>
<organism evidence="4 5">
    <name type="scientific">Albugo candida</name>
    <dbReference type="NCBI Taxonomy" id="65357"/>
    <lineage>
        <taxon>Eukaryota</taxon>
        <taxon>Sar</taxon>
        <taxon>Stramenopiles</taxon>
        <taxon>Oomycota</taxon>
        <taxon>Peronosporomycetes</taxon>
        <taxon>Albuginales</taxon>
        <taxon>Albuginaceae</taxon>
        <taxon>Albugo</taxon>
    </lineage>
</organism>
<dbReference type="SUPFAM" id="SSF47694">
    <property type="entry name" value="Cytochrome c oxidase subunit h"/>
    <property type="match status" value="1"/>
</dbReference>
<dbReference type="InParanoid" id="A0A024GDF2"/>
<evidence type="ECO:0000256" key="2">
    <source>
        <dbReference type="ARBA" id="ARBA00023128"/>
    </source>
</evidence>
<protein>
    <recommendedName>
        <fullName evidence="6">Cytochrome c oxidase subunit</fullName>
    </recommendedName>
</protein>
<proteinExistence type="predicted"/>
<name>A0A024GDF2_9STRA</name>